<dbReference type="OrthoDB" id="338231at2759"/>
<dbReference type="EMBL" id="JABWDY010018412">
    <property type="protein sequence ID" value="KAF5194671.1"/>
    <property type="molecule type" value="Genomic_DNA"/>
</dbReference>
<protein>
    <submittedName>
        <fullName evidence="1">Dna replication protein-like protein</fullName>
    </submittedName>
</protein>
<reference evidence="1 2" key="1">
    <citation type="submission" date="2020-06" db="EMBL/GenBank/DDBJ databases">
        <title>Transcriptomic and genomic resources for Thalictrum thalictroides and T. hernandezii: Facilitating candidate gene discovery in an emerging model plant lineage.</title>
        <authorList>
            <person name="Arias T."/>
            <person name="Riano-Pachon D.M."/>
            <person name="Di Stilio V.S."/>
        </authorList>
    </citation>
    <scope>NUCLEOTIDE SEQUENCE [LARGE SCALE GENOMIC DNA]</scope>
    <source>
        <strain evidence="2">cv. WT478/WT964</strain>
        <tissue evidence="1">Leaves</tissue>
    </source>
</reference>
<dbReference type="InterPro" id="IPR008591">
    <property type="entry name" value="GINS_Sld5"/>
</dbReference>
<dbReference type="GO" id="GO:0000727">
    <property type="term" value="P:double-strand break repair via break-induced replication"/>
    <property type="evidence" value="ECO:0007669"/>
    <property type="project" value="TreeGrafter"/>
</dbReference>
<dbReference type="GO" id="GO:0006261">
    <property type="term" value="P:DNA-templated DNA replication"/>
    <property type="evidence" value="ECO:0007669"/>
    <property type="project" value="InterPro"/>
</dbReference>
<organism evidence="1 2">
    <name type="scientific">Thalictrum thalictroides</name>
    <name type="common">Rue-anemone</name>
    <name type="synonym">Anemone thalictroides</name>
    <dbReference type="NCBI Taxonomy" id="46969"/>
    <lineage>
        <taxon>Eukaryota</taxon>
        <taxon>Viridiplantae</taxon>
        <taxon>Streptophyta</taxon>
        <taxon>Embryophyta</taxon>
        <taxon>Tracheophyta</taxon>
        <taxon>Spermatophyta</taxon>
        <taxon>Magnoliopsida</taxon>
        <taxon>Ranunculales</taxon>
        <taxon>Ranunculaceae</taxon>
        <taxon>Thalictroideae</taxon>
        <taxon>Thalictrum</taxon>
    </lineage>
</organism>
<dbReference type="AlphaFoldDB" id="A0A7J6WBG9"/>
<dbReference type="PANTHER" id="PTHR21206:SF0">
    <property type="entry name" value="DNA REPLICATION COMPLEX GINS PROTEIN SLD5"/>
    <property type="match status" value="1"/>
</dbReference>
<comment type="caution">
    <text evidence="1">The sequence shown here is derived from an EMBL/GenBank/DDBJ whole genome shotgun (WGS) entry which is preliminary data.</text>
</comment>
<evidence type="ECO:0000313" key="2">
    <source>
        <dbReference type="Proteomes" id="UP000554482"/>
    </source>
</evidence>
<dbReference type="Proteomes" id="UP000554482">
    <property type="component" value="Unassembled WGS sequence"/>
</dbReference>
<dbReference type="SUPFAM" id="SSF158573">
    <property type="entry name" value="GINS helical bundle-like"/>
    <property type="match status" value="1"/>
</dbReference>
<sequence length="152" mass="16942">MASGSEEGLWFGFGSGSGDLDLDPSIAMTTDEETVEEYDGNGTDPLTVSLYQMDLDRTVSFEIISSNSFTEGGQNIEKYPTHISKTDTWNRLSEQEQKFAKRCMDDMEKHLTQSVLSRLPYGYQSILKQSISSEEDDMVLADSRCLNGVILS</sequence>
<accession>A0A7J6WBG9</accession>
<gene>
    <name evidence="1" type="ORF">FRX31_015742</name>
</gene>
<dbReference type="Gene3D" id="1.20.58.1030">
    <property type="match status" value="1"/>
</dbReference>
<dbReference type="InterPro" id="IPR036224">
    <property type="entry name" value="GINS_bundle-like_dom_sf"/>
</dbReference>
<dbReference type="GO" id="GO:0000811">
    <property type="term" value="C:GINS complex"/>
    <property type="evidence" value="ECO:0007669"/>
    <property type="project" value="TreeGrafter"/>
</dbReference>
<evidence type="ECO:0000313" key="1">
    <source>
        <dbReference type="EMBL" id="KAF5194671.1"/>
    </source>
</evidence>
<keyword evidence="2" id="KW-1185">Reference proteome</keyword>
<dbReference type="PANTHER" id="PTHR21206">
    <property type="entry name" value="SLD5 PROTEIN"/>
    <property type="match status" value="1"/>
</dbReference>
<name>A0A7J6WBG9_THATH</name>
<proteinExistence type="predicted"/>